<evidence type="ECO:0000313" key="4">
    <source>
        <dbReference type="Proteomes" id="UP000244755"/>
    </source>
</evidence>
<dbReference type="GO" id="GO:0008168">
    <property type="term" value="F:methyltransferase activity"/>
    <property type="evidence" value="ECO:0007669"/>
    <property type="project" value="UniProtKB-KW"/>
</dbReference>
<dbReference type="InterPro" id="IPR029063">
    <property type="entry name" value="SAM-dependent_MTases_sf"/>
</dbReference>
<dbReference type="Proteomes" id="UP000244755">
    <property type="component" value="Chromosome 1"/>
</dbReference>
<feature type="region of interest" description="Disordered" evidence="1">
    <location>
        <begin position="59"/>
        <end position="84"/>
    </location>
</feature>
<evidence type="ECO:0000313" key="3">
    <source>
        <dbReference type="EMBL" id="AWB23340.1"/>
    </source>
</evidence>
<accession>A0A2R4WP91</accession>
<evidence type="ECO:0000256" key="1">
    <source>
        <dbReference type="SAM" id="MobiDB-lite"/>
    </source>
</evidence>
<dbReference type="AlphaFoldDB" id="A0A2R4WP91"/>
<dbReference type="EMBL" id="CP028843">
    <property type="protein sequence ID" value="AWB23340.1"/>
    <property type="molecule type" value="Genomic_DNA"/>
</dbReference>
<dbReference type="CDD" id="cd02440">
    <property type="entry name" value="AdoMet_MTases"/>
    <property type="match status" value="1"/>
</dbReference>
<protein>
    <submittedName>
        <fullName evidence="3">Class I SAM-dependent methyltransferase</fullName>
    </submittedName>
</protein>
<feature type="region of interest" description="Disordered" evidence="1">
    <location>
        <begin position="1"/>
        <end position="45"/>
    </location>
</feature>
<dbReference type="InterPro" id="IPR041698">
    <property type="entry name" value="Methyltransf_25"/>
</dbReference>
<feature type="compositionally biased region" description="Basic and acidic residues" evidence="1">
    <location>
        <begin position="75"/>
        <end position="84"/>
    </location>
</feature>
<evidence type="ECO:0000259" key="2">
    <source>
        <dbReference type="Pfam" id="PF13649"/>
    </source>
</evidence>
<keyword evidence="3" id="KW-0808">Transferase</keyword>
<keyword evidence="3" id="KW-0489">Methyltransferase</keyword>
<organism evidence="3 4">
    <name type="scientific">Methylobacterium currus</name>
    <dbReference type="NCBI Taxonomy" id="2051553"/>
    <lineage>
        <taxon>Bacteria</taxon>
        <taxon>Pseudomonadati</taxon>
        <taxon>Pseudomonadota</taxon>
        <taxon>Alphaproteobacteria</taxon>
        <taxon>Hyphomicrobiales</taxon>
        <taxon>Methylobacteriaceae</taxon>
        <taxon>Methylobacterium</taxon>
    </lineage>
</organism>
<dbReference type="Gene3D" id="3.40.50.150">
    <property type="entry name" value="Vaccinia Virus protein VP39"/>
    <property type="match status" value="1"/>
</dbReference>
<gene>
    <name evidence="3" type="ORF">DA075_22575</name>
</gene>
<dbReference type="GO" id="GO:0032259">
    <property type="term" value="P:methylation"/>
    <property type="evidence" value="ECO:0007669"/>
    <property type="project" value="UniProtKB-KW"/>
</dbReference>
<dbReference type="KEGG" id="mee:DA075_22575"/>
<dbReference type="SUPFAM" id="SSF53335">
    <property type="entry name" value="S-adenosyl-L-methionine-dependent methyltransferases"/>
    <property type="match status" value="1"/>
</dbReference>
<feature type="domain" description="Methyltransferase" evidence="2">
    <location>
        <begin position="121"/>
        <end position="219"/>
    </location>
</feature>
<dbReference type="OrthoDB" id="213472at2"/>
<proteinExistence type="predicted"/>
<keyword evidence="4" id="KW-1185">Reference proteome</keyword>
<reference evidence="3 4" key="1">
    <citation type="submission" date="2018-04" db="EMBL/GenBank/DDBJ databases">
        <title>Methylobacterium sp. PR1016A genome.</title>
        <authorList>
            <person name="Park W."/>
        </authorList>
    </citation>
    <scope>NUCLEOTIDE SEQUENCE [LARGE SCALE GENOMIC DNA]</scope>
    <source>
        <strain evidence="3 4">PR1016A</strain>
    </source>
</reference>
<sequence length="308" mass="32742">MGWTSTARVSPDGHSAPSSHRRLASTALRPRRATGRAGLRPGTDRVQLAARSATGAQLVTAPQDAAPQDPAPQDPARKFDASRAGEYEQQSRIALAGYEACHELAACMLAAALGPGRAARILVAGAGGGAREIVTAAALEPRWRFTAVDPSEPMLALAVARLKEKDLDERTEVLRGTVADLPEDEAFDAATLIGVLHHLAGDEAKRAILRDIARRLAPDAPLILAGNHQAYANQPLLLAAWGERWRQQGAGPDEVEAKRAKILQGADPPPSEQAVADLLREGGFGPPLRFFSSLFWGAWIARRAPDAP</sequence>
<feature type="compositionally biased region" description="Basic residues" evidence="1">
    <location>
        <begin position="19"/>
        <end position="34"/>
    </location>
</feature>
<name>A0A2R4WP91_9HYPH</name>
<dbReference type="Pfam" id="PF13649">
    <property type="entry name" value="Methyltransf_25"/>
    <property type="match status" value="1"/>
</dbReference>